<dbReference type="GO" id="GO:0016236">
    <property type="term" value="P:macroautophagy"/>
    <property type="evidence" value="ECO:0007669"/>
    <property type="project" value="TreeGrafter"/>
</dbReference>
<comment type="subcellular location">
    <subcellularLocation>
        <location evidence="1">Membrane</location>
        <topology evidence="1">Multi-pass membrane protein</topology>
    </subcellularLocation>
</comment>
<evidence type="ECO:0000256" key="3">
    <source>
        <dbReference type="ARBA" id="ARBA00022989"/>
    </source>
</evidence>
<proteinExistence type="predicted"/>
<dbReference type="EMBL" id="CAJFCJ010000007">
    <property type="protein sequence ID" value="CAD5117719.1"/>
    <property type="molecule type" value="Genomic_DNA"/>
</dbReference>
<comment type="caution">
    <text evidence="6">The sequence shown here is derived from an EMBL/GenBank/DDBJ whole genome shotgun (WGS) entry which is preliminary data.</text>
</comment>
<keyword evidence="3 5" id="KW-1133">Transmembrane helix</keyword>
<gene>
    <name evidence="6" type="ORF">DGYR_LOCUS6220</name>
</gene>
<evidence type="ECO:0000313" key="7">
    <source>
        <dbReference type="Proteomes" id="UP000549394"/>
    </source>
</evidence>
<dbReference type="GO" id="GO:0016020">
    <property type="term" value="C:membrane"/>
    <property type="evidence" value="ECO:0007669"/>
    <property type="project" value="UniProtKB-SubCell"/>
</dbReference>
<name>A0A7I8VN57_9ANNE</name>
<accession>A0A7I8VN57</accession>
<feature type="transmembrane region" description="Helical" evidence="5">
    <location>
        <begin position="82"/>
        <end position="101"/>
    </location>
</feature>
<feature type="transmembrane region" description="Helical" evidence="5">
    <location>
        <begin position="121"/>
        <end position="144"/>
    </location>
</feature>
<sequence>MNVVEKCQKILRLFLFGAKDALQGTVVILKLDETNKLKNTEKHQIRTGSVLEQRRRERLQESGIVQTHNETPKIWRRVVDCCIWNGGIFLVSLLAFDYLLLPNLQSLTSLVFGNLNRDNFFWSFLTNFLSWSISALWILPLFIISKVLNTFWFQDIADEAYRVQRGRASNQHKISDSLSDTVFSLVMQSLFLVQIT</sequence>
<protein>
    <submittedName>
        <fullName evidence="6">DgyrCDS6466</fullName>
    </submittedName>
</protein>
<keyword evidence="4 5" id="KW-0472">Membrane</keyword>
<evidence type="ECO:0000313" key="6">
    <source>
        <dbReference type="EMBL" id="CAD5117719.1"/>
    </source>
</evidence>
<evidence type="ECO:0000256" key="4">
    <source>
        <dbReference type="ARBA" id="ARBA00023136"/>
    </source>
</evidence>
<dbReference type="AlphaFoldDB" id="A0A7I8VN57"/>
<evidence type="ECO:0000256" key="5">
    <source>
        <dbReference type="SAM" id="Phobius"/>
    </source>
</evidence>
<organism evidence="6 7">
    <name type="scientific">Dimorphilus gyrociliatus</name>
    <dbReference type="NCBI Taxonomy" id="2664684"/>
    <lineage>
        <taxon>Eukaryota</taxon>
        <taxon>Metazoa</taxon>
        <taxon>Spiralia</taxon>
        <taxon>Lophotrochozoa</taxon>
        <taxon>Annelida</taxon>
        <taxon>Polychaeta</taxon>
        <taxon>Polychaeta incertae sedis</taxon>
        <taxon>Dinophilidae</taxon>
        <taxon>Dimorphilus</taxon>
    </lineage>
</organism>
<evidence type="ECO:0000256" key="1">
    <source>
        <dbReference type="ARBA" id="ARBA00004141"/>
    </source>
</evidence>
<keyword evidence="7" id="KW-1185">Reference proteome</keyword>
<evidence type="ECO:0000256" key="2">
    <source>
        <dbReference type="ARBA" id="ARBA00022692"/>
    </source>
</evidence>
<dbReference type="Proteomes" id="UP000549394">
    <property type="component" value="Unassembled WGS sequence"/>
</dbReference>
<dbReference type="OrthoDB" id="266518at2759"/>
<reference evidence="6 7" key="1">
    <citation type="submission" date="2020-08" db="EMBL/GenBank/DDBJ databases">
        <authorList>
            <person name="Hejnol A."/>
        </authorList>
    </citation>
    <scope>NUCLEOTIDE SEQUENCE [LARGE SCALE GENOMIC DNA]</scope>
</reference>
<dbReference type="PANTHER" id="PTHR21389:SF0">
    <property type="entry name" value="ETOPOSIDE-INDUCED PROTEIN 2.4 HOMOLOG"/>
    <property type="match status" value="1"/>
</dbReference>
<dbReference type="PANTHER" id="PTHR21389">
    <property type="entry name" value="P53 INDUCED PROTEIN"/>
    <property type="match status" value="1"/>
</dbReference>
<keyword evidence="2 5" id="KW-0812">Transmembrane</keyword>
<dbReference type="GO" id="GO:0005783">
    <property type="term" value="C:endoplasmic reticulum"/>
    <property type="evidence" value="ECO:0007669"/>
    <property type="project" value="TreeGrafter"/>
</dbReference>